<dbReference type="GeneTree" id="ENSGT00940000161023"/>
<keyword evidence="5" id="KW-0805">Transcription regulation</keyword>
<dbReference type="PROSITE" id="PS00032">
    <property type="entry name" value="ANTENNAPEDIA"/>
    <property type="match status" value="1"/>
</dbReference>
<dbReference type="PANTHER" id="PTHR45659">
    <property type="entry name" value="HOMEOBOX PROTEIN HOX"/>
    <property type="match status" value="1"/>
</dbReference>
<dbReference type="InterPro" id="IPR001356">
    <property type="entry name" value="HD"/>
</dbReference>
<feature type="domain" description="Homeobox" evidence="14">
    <location>
        <begin position="165"/>
        <end position="225"/>
    </location>
</feature>
<dbReference type="GO" id="GO:0005634">
    <property type="term" value="C:nucleus"/>
    <property type="evidence" value="ECO:0007669"/>
    <property type="project" value="UniProtKB-SubCell"/>
</dbReference>
<evidence type="ECO:0000256" key="3">
    <source>
        <dbReference type="ARBA" id="ARBA00009107"/>
    </source>
</evidence>
<reference evidence="15" key="3">
    <citation type="submission" date="2025-09" db="UniProtKB">
        <authorList>
            <consortium name="Ensembl"/>
        </authorList>
    </citation>
    <scope>IDENTIFICATION</scope>
</reference>
<dbReference type="GO" id="GO:0009952">
    <property type="term" value="P:anterior/posterior pattern specification"/>
    <property type="evidence" value="ECO:0007669"/>
    <property type="project" value="TreeGrafter"/>
</dbReference>
<dbReference type="Pfam" id="PF00046">
    <property type="entry name" value="Homeodomain"/>
    <property type="match status" value="1"/>
</dbReference>
<evidence type="ECO:0000313" key="15">
    <source>
        <dbReference type="Ensembl" id="ENSHHUP00000043443.1"/>
    </source>
</evidence>
<keyword evidence="7 10" id="KW-0371">Homeobox</keyword>
<evidence type="ECO:0000256" key="12">
    <source>
        <dbReference type="RuleBase" id="RU004442"/>
    </source>
</evidence>
<comment type="subcellular location">
    <subcellularLocation>
        <location evidence="2 10 11">Nucleus</location>
    </subcellularLocation>
</comment>
<evidence type="ECO:0000256" key="8">
    <source>
        <dbReference type="ARBA" id="ARBA00023163"/>
    </source>
</evidence>
<keyword evidence="9 10" id="KW-0539">Nucleus</keyword>
<keyword evidence="6 10" id="KW-0238">DNA-binding</keyword>
<evidence type="ECO:0000256" key="10">
    <source>
        <dbReference type="PROSITE-ProRule" id="PRU00108"/>
    </source>
</evidence>
<dbReference type="InterPro" id="IPR020479">
    <property type="entry name" value="HD_metazoa"/>
</dbReference>
<name>A0A4W5N070_9TELE</name>
<evidence type="ECO:0000259" key="14">
    <source>
        <dbReference type="PROSITE" id="PS50071"/>
    </source>
</evidence>
<dbReference type="Proteomes" id="UP000314982">
    <property type="component" value="Unassembled WGS sequence"/>
</dbReference>
<dbReference type="AlphaFoldDB" id="A0A4W5N070"/>
<evidence type="ECO:0000256" key="7">
    <source>
        <dbReference type="ARBA" id="ARBA00023155"/>
    </source>
</evidence>
<dbReference type="PRINTS" id="PR00024">
    <property type="entry name" value="HOMEOBOX"/>
</dbReference>
<evidence type="ECO:0000313" key="16">
    <source>
        <dbReference type="Proteomes" id="UP000314982"/>
    </source>
</evidence>
<dbReference type="InterPro" id="IPR017995">
    <property type="entry name" value="Homeobox_antennapedia"/>
</dbReference>
<keyword evidence="8" id="KW-0804">Transcription</keyword>
<dbReference type="Ensembl" id="ENSHHUT00000045072.1">
    <property type="protein sequence ID" value="ENSHHUP00000043443.1"/>
    <property type="gene ID" value="ENSHHUG00000026665.1"/>
</dbReference>
<evidence type="ECO:0000256" key="6">
    <source>
        <dbReference type="ARBA" id="ARBA00023125"/>
    </source>
</evidence>
<dbReference type="InterPro" id="IPR001827">
    <property type="entry name" value="Homeobox_Antennapedia_CS"/>
</dbReference>
<evidence type="ECO:0000256" key="11">
    <source>
        <dbReference type="RuleBase" id="RU000682"/>
    </source>
</evidence>
<dbReference type="STRING" id="62062.ENSHHUP00000043443"/>
<dbReference type="GO" id="GO:0000981">
    <property type="term" value="F:DNA-binding transcription factor activity, RNA polymerase II-specific"/>
    <property type="evidence" value="ECO:0007669"/>
    <property type="project" value="TreeGrafter"/>
</dbReference>
<dbReference type="CDD" id="cd00086">
    <property type="entry name" value="homeodomain"/>
    <property type="match status" value="1"/>
</dbReference>
<evidence type="ECO:0000256" key="13">
    <source>
        <dbReference type="SAM" id="MobiDB-lite"/>
    </source>
</evidence>
<dbReference type="PROSITE" id="PS50071">
    <property type="entry name" value="HOMEOBOX_2"/>
    <property type="match status" value="1"/>
</dbReference>
<dbReference type="InterPro" id="IPR009057">
    <property type="entry name" value="Homeodomain-like_sf"/>
</dbReference>
<dbReference type="GO" id="GO:0000978">
    <property type="term" value="F:RNA polymerase II cis-regulatory region sequence-specific DNA binding"/>
    <property type="evidence" value="ECO:0007669"/>
    <property type="project" value="TreeGrafter"/>
</dbReference>
<proteinExistence type="inferred from homology"/>
<comment type="similarity">
    <text evidence="3 12">Belongs to the Antp homeobox family.</text>
</comment>
<dbReference type="Gene3D" id="1.10.10.60">
    <property type="entry name" value="Homeodomain-like"/>
    <property type="match status" value="1"/>
</dbReference>
<evidence type="ECO:0000256" key="2">
    <source>
        <dbReference type="ARBA" id="ARBA00004123"/>
    </source>
</evidence>
<organism evidence="15 16">
    <name type="scientific">Hucho hucho</name>
    <name type="common">huchen</name>
    <dbReference type="NCBI Taxonomy" id="62062"/>
    <lineage>
        <taxon>Eukaryota</taxon>
        <taxon>Metazoa</taxon>
        <taxon>Chordata</taxon>
        <taxon>Craniata</taxon>
        <taxon>Vertebrata</taxon>
        <taxon>Euteleostomi</taxon>
        <taxon>Actinopterygii</taxon>
        <taxon>Neopterygii</taxon>
        <taxon>Teleostei</taxon>
        <taxon>Protacanthopterygii</taxon>
        <taxon>Salmoniformes</taxon>
        <taxon>Salmonidae</taxon>
        <taxon>Salmoninae</taxon>
        <taxon>Hucho</taxon>
    </lineage>
</organism>
<evidence type="ECO:0000256" key="1">
    <source>
        <dbReference type="ARBA" id="ARBA00003263"/>
    </source>
</evidence>
<reference evidence="16" key="1">
    <citation type="submission" date="2018-06" db="EMBL/GenBank/DDBJ databases">
        <title>Genome assembly of Danube salmon.</title>
        <authorList>
            <person name="Macqueen D.J."/>
            <person name="Gundappa M.K."/>
        </authorList>
    </citation>
    <scope>NUCLEOTIDE SEQUENCE [LARGE SCALE GENOMIC DNA]</scope>
</reference>
<evidence type="ECO:0000256" key="9">
    <source>
        <dbReference type="ARBA" id="ARBA00023242"/>
    </source>
</evidence>
<dbReference type="GO" id="GO:0001708">
    <property type="term" value="P:cell fate specification"/>
    <property type="evidence" value="ECO:0007669"/>
    <property type="project" value="UniProtKB-ARBA"/>
</dbReference>
<dbReference type="SUPFAM" id="SSF46689">
    <property type="entry name" value="Homeodomain-like"/>
    <property type="match status" value="1"/>
</dbReference>
<feature type="region of interest" description="Disordered" evidence="13">
    <location>
        <begin position="64"/>
        <end position="89"/>
    </location>
</feature>
<comment type="function">
    <text evidence="1">Sequence-specific transcription factor which is part of a developmental regulatory system that provides cells with specific positional identities on the anterior-posterior axis.</text>
</comment>
<accession>A0A4W5N070</accession>
<dbReference type="InterPro" id="IPR050296">
    <property type="entry name" value="Antp_homeobox"/>
</dbReference>
<dbReference type="PANTHER" id="PTHR45659:SF10">
    <property type="entry name" value="HOMEOBOX PROTEIN HOX-A5"/>
    <property type="match status" value="1"/>
</dbReference>
<dbReference type="PRINTS" id="PR00025">
    <property type="entry name" value="ANTENNAPEDIA"/>
</dbReference>
<dbReference type="SMART" id="SM00389">
    <property type="entry name" value="HOX"/>
    <property type="match status" value="1"/>
</dbReference>
<feature type="DNA-binding region" description="Homeobox" evidence="10">
    <location>
        <begin position="167"/>
        <end position="226"/>
    </location>
</feature>
<evidence type="ECO:0000256" key="4">
    <source>
        <dbReference type="ARBA" id="ARBA00022473"/>
    </source>
</evidence>
<protein>
    <submittedName>
        <fullName evidence="15">Homeobox C5a</fullName>
    </submittedName>
</protein>
<evidence type="ECO:0000256" key="5">
    <source>
        <dbReference type="ARBA" id="ARBA00023015"/>
    </source>
</evidence>
<sequence>MSSYVANNMFKEQTHEASSFNTMNGFGSYGSLSSLHQANYAYNGGLNFNGTLISSDSTVNSLKREEMETSLRGNTDTQPPPRLQSCSAASSRNSVQNCLRDAILCKGTGRPMEVVENPVTEENAIKVETMQPVKCQNHSKKHQDSQQQPQIFPWMTKLHMSHESSDGKRSRTSYTRYQTLELEKEFHFNHYLTRRRRIELANTLCLNERQIKIWFQNRRMKKDHKEDSVIETETPNHPSLPPHVVLPQPKVLYWCWVLSSCLLSAPRPPTLLFIYYDRTPALVGFNSRNYSEYFCVSSMDLPHLTTIPAPISYCCR</sequence>
<keyword evidence="4" id="KW-0217">Developmental protein</keyword>
<dbReference type="FunFam" id="1.10.10.60:FF:000055">
    <property type="entry name" value="Homeobox protein Hox-A5"/>
    <property type="match status" value="1"/>
</dbReference>
<keyword evidence="16" id="KW-1185">Reference proteome</keyword>
<reference evidence="15" key="2">
    <citation type="submission" date="2025-08" db="UniProtKB">
        <authorList>
            <consortium name="Ensembl"/>
        </authorList>
    </citation>
    <scope>IDENTIFICATION</scope>
</reference>